<feature type="compositionally biased region" description="Polar residues" evidence="1">
    <location>
        <begin position="455"/>
        <end position="477"/>
    </location>
</feature>
<dbReference type="Proteomes" id="UP000069272">
    <property type="component" value="Chromosome X"/>
</dbReference>
<evidence type="ECO:0000313" key="2">
    <source>
        <dbReference type="EnsemblMetazoa" id="AALB007756-PA"/>
    </source>
</evidence>
<protein>
    <submittedName>
        <fullName evidence="2">Uncharacterized protein</fullName>
    </submittedName>
</protein>
<feature type="compositionally biased region" description="Low complexity" evidence="1">
    <location>
        <begin position="1"/>
        <end position="48"/>
    </location>
</feature>
<feature type="compositionally biased region" description="Low complexity" evidence="1">
    <location>
        <begin position="480"/>
        <end position="497"/>
    </location>
</feature>
<name>A0A182FMJ6_ANOAL</name>
<reference evidence="2" key="2">
    <citation type="submission" date="2022-08" db="UniProtKB">
        <authorList>
            <consortium name="EnsemblMetazoa"/>
        </authorList>
    </citation>
    <scope>IDENTIFICATION</scope>
    <source>
        <strain evidence="2">STECLA/ALBI9_A</strain>
    </source>
</reference>
<sequence length="546" mass="56812">SISSSSSSHSSISSNKPSSPSSIYSSTSSISSSSSASPASGGQPEAASATSSSNTGMHRHRKKDRLDRSAAAAAAPKNMYSGSTTSPPLTPISNENLYQPCFGGTGSVPPAVREQPEPPAPPSTASDDGCCHLIPTQQQHHRMHNLAHPSSLPTSCYPEADPDSIEVFRDQQQHNPDLHVSAADDRHVPRHLQFSKWSGGLVNSQDSTGAAAAAVAAVHSQSSSSAGAAEYSYAYCEPILLQRAPPVPENIYEDIGSQSGFASLTLAGPPTAVRSKPPPASGGAAADDAATVVPTGETTCPDEVKPVDPPASREATEPTRDLSAIACEPTAGGFNLSAEWRQVQLQHERIIGELNLSVERLIMPSYDEQQQQQQQFSDQLERIDEDAGRMHLGEVLIHAPPLSLSGGSCTNLGAYCGASSVIGGDPADAKPGPGGSINHSRRRHGGGGAHVMQLSIASSSPQQPTMQTERHSPTISYGKSYGDVDSGISSSSTSGTSYSSSILYRSITNYQQHAGGGGGVGPANKDTGQQQQHGGRKPILFGLRIS</sequence>
<feature type="region of interest" description="Disordered" evidence="1">
    <location>
        <begin position="513"/>
        <end position="546"/>
    </location>
</feature>
<dbReference type="EnsemblMetazoa" id="AALB007756-RA">
    <property type="protein sequence ID" value="AALB007756-PA"/>
    <property type="gene ID" value="AALB007756"/>
</dbReference>
<proteinExistence type="predicted"/>
<feature type="compositionally biased region" description="Polar residues" evidence="1">
    <location>
        <begin position="80"/>
        <end position="97"/>
    </location>
</feature>
<feature type="region of interest" description="Disordered" evidence="1">
    <location>
        <begin position="1"/>
        <end position="129"/>
    </location>
</feature>
<evidence type="ECO:0000313" key="3">
    <source>
        <dbReference type="Proteomes" id="UP000069272"/>
    </source>
</evidence>
<feature type="compositionally biased region" description="Low complexity" evidence="1">
    <location>
        <begin position="281"/>
        <end position="295"/>
    </location>
</feature>
<keyword evidence="3" id="KW-1185">Reference proteome</keyword>
<feature type="region of interest" description="Disordered" evidence="1">
    <location>
        <begin position="269"/>
        <end position="319"/>
    </location>
</feature>
<evidence type="ECO:0000256" key="1">
    <source>
        <dbReference type="SAM" id="MobiDB-lite"/>
    </source>
</evidence>
<dbReference type="STRING" id="7167.A0A182FMJ6"/>
<feature type="region of interest" description="Disordered" evidence="1">
    <location>
        <begin position="427"/>
        <end position="497"/>
    </location>
</feature>
<accession>A0A182FMJ6</accession>
<dbReference type="VEuPathDB" id="VectorBase:AALB007756"/>
<organism evidence="2 3">
    <name type="scientific">Anopheles albimanus</name>
    <name type="common">New world malaria mosquito</name>
    <dbReference type="NCBI Taxonomy" id="7167"/>
    <lineage>
        <taxon>Eukaryota</taxon>
        <taxon>Metazoa</taxon>
        <taxon>Ecdysozoa</taxon>
        <taxon>Arthropoda</taxon>
        <taxon>Hexapoda</taxon>
        <taxon>Insecta</taxon>
        <taxon>Pterygota</taxon>
        <taxon>Neoptera</taxon>
        <taxon>Endopterygota</taxon>
        <taxon>Diptera</taxon>
        <taxon>Nematocera</taxon>
        <taxon>Culicoidea</taxon>
        <taxon>Culicidae</taxon>
        <taxon>Anophelinae</taxon>
        <taxon>Anopheles</taxon>
    </lineage>
</organism>
<dbReference type="AlphaFoldDB" id="A0A182FMJ6"/>
<reference evidence="2 3" key="1">
    <citation type="journal article" date="2017" name="G3 (Bethesda)">
        <title>The Physical Genome Mapping of Anopheles albimanus Corrected Scaffold Misassemblies and Identified Interarm Rearrangements in Genus Anopheles.</title>
        <authorList>
            <person name="Artemov G.N."/>
            <person name="Peery A.N."/>
            <person name="Jiang X."/>
            <person name="Tu Z."/>
            <person name="Stegniy V.N."/>
            <person name="Sharakhova M.V."/>
            <person name="Sharakhov I.V."/>
        </authorList>
    </citation>
    <scope>NUCLEOTIDE SEQUENCE [LARGE SCALE GENOMIC DNA]</scope>
    <source>
        <strain evidence="2 3">ALBI9_A</strain>
    </source>
</reference>
<dbReference type="VEuPathDB" id="VectorBase:AALB20_034119"/>